<dbReference type="InterPro" id="IPR032705">
    <property type="entry name" value="ORC4_C"/>
</dbReference>
<comment type="subcellular location">
    <subcellularLocation>
        <location evidence="1">Nucleus</location>
    </subcellularLocation>
</comment>
<evidence type="ECO:0000256" key="1">
    <source>
        <dbReference type="ARBA" id="ARBA00004123"/>
    </source>
</evidence>
<evidence type="ECO:0000256" key="3">
    <source>
        <dbReference type="ARBA" id="ARBA00019083"/>
    </source>
</evidence>
<dbReference type="InterPro" id="IPR041664">
    <property type="entry name" value="AAA_16"/>
</dbReference>
<dbReference type="EMBL" id="CAACVR010000042">
    <property type="protein sequence ID" value="VEU23289.1"/>
    <property type="molecule type" value="Genomic_DNA"/>
</dbReference>
<dbReference type="Pfam" id="PF14629">
    <property type="entry name" value="ORC4_C"/>
    <property type="match status" value="1"/>
</dbReference>
<keyword evidence="10" id="KW-1185">Reference proteome</keyword>
<dbReference type="GO" id="GO:0005664">
    <property type="term" value="C:nuclear origin of replication recognition complex"/>
    <property type="evidence" value="ECO:0007669"/>
    <property type="project" value="TreeGrafter"/>
</dbReference>
<evidence type="ECO:0000259" key="8">
    <source>
        <dbReference type="SMART" id="SM00382"/>
    </source>
</evidence>
<keyword evidence="6" id="KW-0539">Nucleus</keyword>
<dbReference type="SUPFAM" id="SSF52540">
    <property type="entry name" value="P-loop containing nucleoside triphosphate hydrolases"/>
    <property type="match status" value="1"/>
</dbReference>
<dbReference type="InterPro" id="IPR016527">
    <property type="entry name" value="ORC4"/>
</dbReference>
<proteinExistence type="inferred from homology"/>
<dbReference type="InterPro" id="IPR027417">
    <property type="entry name" value="P-loop_NTPase"/>
</dbReference>
<protein>
    <recommendedName>
        <fullName evidence="3">Origin recognition complex subunit 4</fullName>
    </recommendedName>
</protein>
<evidence type="ECO:0000256" key="7">
    <source>
        <dbReference type="SAM" id="MobiDB-lite"/>
    </source>
</evidence>
<keyword evidence="5" id="KW-0238">DNA-binding</keyword>
<dbReference type="OrthoDB" id="343623at2759"/>
<dbReference type="FunCoup" id="A0A448YQS3">
    <property type="interactions" value="744"/>
</dbReference>
<dbReference type="GO" id="GO:0006270">
    <property type="term" value="P:DNA replication initiation"/>
    <property type="evidence" value="ECO:0007669"/>
    <property type="project" value="TreeGrafter"/>
</dbReference>
<dbReference type="STRING" id="13370.A0A448YQS3"/>
<dbReference type="AlphaFoldDB" id="A0A448YQS3"/>
<dbReference type="InParanoid" id="A0A448YQS3"/>
<evidence type="ECO:0000256" key="5">
    <source>
        <dbReference type="ARBA" id="ARBA00023125"/>
    </source>
</evidence>
<comment type="similarity">
    <text evidence="2">Belongs to the ORC4 family.</text>
</comment>
<dbReference type="SMART" id="SM00382">
    <property type="entry name" value="AAA"/>
    <property type="match status" value="1"/>
</dbReference>
<feature type="compositionally biased region" description="Low complexity" evidence="7">
    <location>
        <begin position="196"/>
        <end position="215"/>
    </location>
</feature>
<dbReference type="PANTHER" id="PTHR12087:SF0">
    <property type="entry name" value="ORIGIN RECOGNITION COMPLEX SUBUNIT 4"/>
    <property type="match status" value="1"/>
</dbReference>
<reference evidence="9 10" key="1">
    <citation type="submission" date="2018-12" db="EMBL/GenBank/DDBJ databases">
        <authorList>
            <person name="Tiukova I."/>
            <person name="Dainat J."/>
        </authorList>
    </citation>
    <scope>NUCLEOTIDE SEQUENCE [LARGE SCALE GENOMIC DNA]</scope>
</reference>
<dbReference type="GO" id="GO:0003688">
    <property type="term" value="F:DNA replication origin binding"/>
    <property type="evidence" value="ECO:0007669"/>
    <property type="project" value="TreeGrafter"/>
</dbReference>
<evidence type="ECO:0000313" key="9">
    <source>
        <dbReference type="EMBL" id="VEU23289.1"/>
    </source>
</evidence>
<dbReference type="Pfam" id="PF13191">
    <property type="entry name" value="AAA_16"/>
    <property type="match status" value="1"/>
</dbReference>
<feature type="domain" description="AAA+ ATPase" evidence="8">
    <location>
        <begin position="48"/>
        <end position="258"/>
    </location>
</feature>
<dbReference type="PANTHER" id="PTHR12087">
    <property type="entry name" value="ORIGIN RECOGNITION COMPLEX SUBUNIT 4"/>
    <property type="match status" value="1"/>
</dbReference>
<accession>A0A448YQS3</accession>
<dbReference type="Gene3D" id="3.40.50.300">
    <property type="entry name" value="P-loop containing nucleotide triphosphate hydrolases"/>
    <property type="match status" value="1"/>
</dbReference>
<name>A0A448YQS3_BRENA</name>
<evidence type="ECO:0000256" key="6">
    <source>
        <dbReference type="ARBA" id="ARBA00023242"/>
    </source>
</evidence>
<keyword evidence="4" id="KW-0235">DNA replication</keyword>
<dbReference type="InterPro" id="IPR003593">
    <property type="entry name" value="AAA+_ATPase"/>
</dbReference>
<gene>
    <name evidence="9" type="ORF">BRENAR_LOCUS4020</name>
</gene>
<dbReference type="Proteomes" id="UP000290900">
    <property type="component" value="Unassembled WGS sequence"/>
</dbReference>
<evidence type="ECO:0000313" key="10">
    <source>
        <dbReference type="Proteomes" id="UP000290900"/>
    </source>
</evidence>
<organism evidence="9 10">
    <name type="scientific">Brettanomyces naardenensis</name>
    <name type="common">Yeast</name>
    <dbReference type="NCBI Taxonomy" id="13370"/>
    <lineage>
        <taxon>Eukaryota</taxon>
        <taxon>Fungi</taxon>
        <taxon>Dikarya</taxon>
        <taxon>Ascomycota</taxon>
        <taxon>Saccharomycotina</taxon>
        <taxon>Pichiomycetes</taxon>
        <taxon>Pichiales</taxon>
        <taxon>Pichiaceae</taxon>
        <taxon>Brettanomyces</taxon>
    </lineage>
</organism>
<sequence>MDPSNLRLILKNLTGKTTAGDRIIPLYDLDNEHQQIYKVLENTVKYHEGKSMLLVGPRGVAKTTLVNNCLLELGEKYDGQFLVIRISGLYERDDKTAIREIARQLDLITGDDEEGAGDTGFEKLSSDATMNTIMNLLDRSRLNEEGQGEGDNGRDQIPLIFVIDEIDRYTSSSKQTLLYNLFDLAAGRGEGGPGGSSSAHSTASSAHSATSSAHHAAPYTASSTITVIGITTKATVREQLEKRVKSRFSQRVIHINKWKTLTDFCGAVLTMLRIDEGSEKWIKEYNDRVEKMVYETGSPLRKIIVENFYTLKDLNAVKNRVVPFVASGFFDEKWLKGDLRDYSDRNFELIGSLSELELKLLICTARMKAKNSIDRVNFNVAYEEYVKMSMNESKTLNSQLEIMGVSVKQYGGYMVSRELMLTCWERLSTIGIMGEPMKQINGVNAGSYTGGEFNKMYVCDIELNEIMKWKGEGWVERWCRITG</sequence>
<evidence type="ECO:0000256" key="4">
    <source>
        <dbReference type="ARBA" id="ARBA00022705"/>
    </source>
</evidence>
<feature type="region of interest" description="Disordered" evidence="7">
    <location>
        <begin position="190"/>
        <end position="215"/>
    </location>
</feature>
<evidence type="ECO:0000256" key="2">
    <source>
        <dbReference type="ARBA" id="ARBA00005334"/>
    </source>
</evidence>